<dbReference type="SUPFAM" id="SSF46955">
    <property type="entry name" value="Putative DNA-binding domain"/>
    <property type="match status" value="1"/>
</dbReference>
<dbReference type="EMBL" id="FRXO01000004">
    <property type="protein sequence ID" value="SHO65854.1"/>
    <property type="molecule type" value="Genomic_DNA"/>
</dbReference>
<protein>
    <recommendedName>
        <fullName evidence="4">Helix-turn-helix domain-containing protein</fullName>
    </recommendedName>
</protein>
<accession>A0A1M7ZLT0</accession>
<evidence type="ECO:0000313" key="3">
    <source>
        <dbReference type="Proteomes" id="UP000186406"/>
    </source>
</evidence>
<organism evidence="2 3">
    <name type="scientific">Pseudoxanthobacter soli DSM 19599</name>
    <dbReference type="NCBI Taxonomy" id="1123029"/>
    <lineage>
        <taxon>Bacteria</taxon>
        <taxon>Pseudomonadati</taxon>
        <taxon>Pseudomonadota</taxon>
        <taxon>Alphaproteobacteria</taxon>
        <taxon>Hyphomicrobiales</taxon>
        <taxon>Segnochrobactraceae</taxon>
        <taxon>Pseudoxanthobacter</taxon>
    </lineage>
</organism>
<evidence type="ECO:0008006" key="4">
    <source>
        <dbReference type="Google" id="ProtNLM"/>
    </source>
</evidence>
<name>A0A1M7ZLT0_9HYPH</name>
<sequence>MTDAAVITPRALTREQVASYLGLSPSAVSDWQARGLIPGPIPGTRRWDRVAIDRAMDRISGLSNGDEAEDDFSAWRRANGH</sequence>
<evidence type="ECO:0000313" key="2">
    <source>
        <dbReference type="EMBL" id="SHO65854.1"/>
    </source>
</evidence>
<reference evidence="2 3" key="1">
    <citation type="submission" date="2016-12" db="EMBL/GenBank/DDBJ databases">
        <authorList>
            <person name="Song W.-J."/>
            <person name="Kurnit D.M."/>
        </authorList>
    </citation>
    <scope>NUCLEOTIDE SEQUENCE [LARGE SCALE GENOMIC DNA]</scope>
    <source>
        <strain evidence="2 3">DSM 19599</strain>
    </source>
</reference>
<dbReference type="Proteomes" id="UP000186406">
    <property type="component" value="Unassembled WGS sequence"/>
</dbReference>
<keyword evidence="3" id="KW-1185">Reference proteome</keyword>
<dbReference type="InterPro" id="IPR009061">
    <property type="entry name" value="DNA-bd_dom_put_sf"/>
</dbReference>
<feature type="region of interest" description="Disordered" evidence="1">
    <location>
        <begin position="61"/>
        <end position="81"/>
    </location>
</feature>
<dbReference type="AlphaFoldDB" id="A0A1M7ZLT0"/>
<dbReference type="RefSeq" id="WP_073629067.1">
    <property type="nucleotide sequence ID" value="NZ_FRXO01000004.1"/>
</dbReference>
<dbReference type="STRING" id="1123029.SAMN02745172_02501"/>
<gene>
    <name evidence="2" type="ORF">SAMN02745172_02501</name>
</gene>
<dbReference type="OrthoDB" id="7574435at2"/>
<proteinExistence type="predicted"/>
<evidence type="ECO:0000256" key="1">
    <source>
        <dbReference type="SAM" id="MobiDB-lite"/>
    </source>
</evidence>